<evidence type="ECO:0000256" key="2">
    <source>
        <dbReference type="ARBA" id="ARBA00022679"/>
    </source>
</evidence>
<evidence type="ECO:0000256" key="5">
    <source>
        <dbReference type="ARBA" id="ARBA00022759"/>
    </source>
</evidence>
<organism evidence="10 11">
    <name type="scientific">Molorchus minor</name>
    <dbReference type="NCBI Taxonomy" id="1323400"/>
    <lineage>
        <taxon>Eukaryota</taxon>
        <taxon>Metazoa</taxon>
        <taxon>Ecdysozoa</taxon>
        <taxon>Arthropoda</taxon>
        <taxon>Hexapoda</taxon>
        <taxon>Insecta</taxon>
        <taxon>Pterygota</taxon>
        <taxon>Neoptera</taxon>
        <taxon>Endopterygota</taxon>
        <taxon>Coleoptera</taxon>
        <taxon>Polyphaga</taxon>
        <taxon>Cucujiformia</taxon>
        <taxon>Chrysomeloidea</taxon>
        <taxon>Cerambycidae</taxon>
        <taxon>Lamiinae</taxon>
        <taxon>Monochamini</taxon>
        <taxon>Molorchus</taxon>
    </lineage>
</organism>
<evidence type="ECO:0000256" key="8">
    <source>
        <dbReference type="SAM" id="MobiDB-lite"/>
    </source>
</evidence>
<dbReference type="InterPro" id="IPR043128">
    <property type="entry name" value="Rev_trsase/Diguanyl_cyclase"/>
</dbReference>
<keyword evidence="6" id="KW-0378">Hydrolase</keyword>
<protein>
    <recommendedName>
        <fullName evidence="1">RNA-directed DNA polymerase</fullName>
        <ecNumber evidence="1">2.7.7.49</ecNumber>
    </recommendedName>
</protein>
<keyword evidence="3" id="KW-0548">Nucleotidyltransferase</keyword>
<dbReference type="Gene3D" id="3.10.20.370">
    <property type="match status" value="1"/>
</dbReference>
<evidence type="ECO:0000313" key="10">
    <source>
        <dbReference type="EMBL" id="KAJ8983147.1"/>
    </source>
</evidence>
<keyword evidence="7" id="KW-0695">RNA-directed DNA polymerase</keyword>
<feature type="compositionally biased region" description="Acidic residues" evidence="8">
    <location>
        <begin position="731"/>
        <end position="748"/>
    </location>
</feature>
<dbReference type="InterPro" id="IPR043502">
    <property type="entry name" value="DNA/RNA_pol_sf"/>
</dbReference>
<dbReference type="Pfam" id="PF17917">
    <property type="entry name" value="RT_RNaseH"/>
    <property type="match status" value="1"/>
</dbReference>
<accession>A0ABQ9JZC7</accession>
<dbReference type="EC" id="2.7.7.49" evidence="1"/>
<gene>
    <name evidence="10" type="ORF">NQ317_016246</name>
</gene>
<dbReference type="CDD" id="cd09274">
    <property type="entry name" value="RNase_HI_RT_Ty3"/>
    <property type="match status" value="1"/>
</dbReference>
<comment type="caution">
    <text evidence="10">The sequence shown here is derived from an EMBL/GenBank/DDBJ whole genome shotgun (WGS) entry which is preliminary data.</text>
</comment>
<evidence type="ECO:0000256" key="6">
    <source>
        <dbReference type="ARBA" id="ARBA00022801"/>
    </source>
</evidence>
<dbReference type="InterPro" id="IPR036397">
    <property type="entry name" value="RNaseH_sf"/>
</dbReference>
<dbReference type="PANTHER" id="PTHR37984">
    <property type="entry name" value="PROTEIN CBG26694"/>
    <property type="match status" value="1"/>
</dbReference>
<feature type="compositionally biased region" description="Basic residues" evidence="8">
    <location>
        <begin position="793"/>
        <end position="806"/>
    </location>
</feature>
<dbReference type="InterPro" id="IPR041373">
    <property type="entry name" value="RT_RNaseH"/>
</dbReference>
<reference evidence="10" key="1">
    <citation type="journal article" date="2023" name="Insect Mol. Biol.">
        <title>Genome sequencing provides insights into the evolution of gene families encoding plant cell wall-degrading enzymes in longhorned beetles.</title>
        <authorList>
            <person name="Shin N.R."/>
            <person name="Okamura Y."/>
            <person name="Kirsch R."/>
            <person name="Pauchet Y."/>
        </authorList>
    </citation>
    <scope>NUCLEOTIDE SEQUENCE</scope>
    <source>
        <strain evidence="10">MMC_N1</strain>
    </source>
</reference>
<dbReference type="Gene3D" id="3.30.420.10">
    <property type="entry name" value="Ribonuclease H-like superfamily/Ribonuclease H"/>
    <property type="match status" value="1"/>
</dbReference>
<feature type="compositionally biased region" description="Pro residues" evidence="8">
    <location>
        <begin position="779"/>
        <end position="789"/>
    </location>
</feature>
<evidence type="ECO:0000256" key="3">
    <source>
        <dbReference type="ARBA" id="ARBA00022695"/>
    </source>
</evidence>
<dbReference type="PROSITE" id="PS50994">
    <property type="entry name" value="INTEGRASE"/>
    <property type="match status" value="1"/>
</dbReference>
<dbReference type="Proteomes" id="UP001162164">
    <property type="component" value="Unassembled WGS sequence"/>
</dbReference>
<dbReference type="Pfam" id="PF17921">
    <property type="entry name" value="Integrase_H2C2"/>
    <property type="match status" value="1"/>
</dbReference>
<dbReference type="Pfam" id="PF00665">
    <property type="entry name" value="rve"/>
    <property type="match status" value="1"/>
</dbReference>
<evidence type="ECO:0000259" key="9">
    <source>
        <dbReference type="PROSITE" id="PS50994"/>
    </source>
</evidence>
<proteinExistence type="predicted"/>
<feature type="compositionally biased region" description="Basic and acidic residues" evidence="8">
    <location>
        <begin position="718"/>
        <end position="730"/>
    </location>
</feature>
<dbReference type="SUPFAM" id="SSF53098">
    <property type="entry name" value="Ribonuclease H-like"/>
    <property type="match status" value="1"/>
</dbReference>
<evidence type="ECO:0000313" key="11">
    <source>
        <dbReference type="Proteomes" id="UP001162164"/>
    </source>
</evidence>
<dbReference type="SUPFAM" id="SSF56672">
    <property type="entry name" value="DNA/RNA polymerases"/>
    <property type="match status" value="1"/>
</dbReference>
<dbReference type="InterPro" id="IPR012337">
    <property type="entry name" value="RNaseH-like_sf"/>
</dbReference>
<dbReference type="Gene3D" id="3.30.70.270">
    <property type="match status" value="2"/>
</dbReference>
<dbReference type="InterPro" id="IPR001584">
    <property type="entry name" value="Integrase_cat-core"/>
</dbReference>
<feature type="region of interest" description="Disordered" evidence="8">
    <location>
        <begin position="717"/>
        <end position="806"/>
    </location>
</feature>
<name>A0ABQ9JZC7_9CUCU</name>
<dbReference type="EMBL" id="JAPWTJ010000092">
    <property type="protein sequence ID" value="KAJ8983147.1"/>
    <property type="molecule type" value="Genomic_DNA"/>
</dbReference>
<evidence type="ECO:0000256" key="7">
    <source>
        <dbReference type="ARBA" id="ARBA00022918"/>
    </source>
</evidence>
<keyword evidence="4" id="KW-0540">Nuclease</keyword>
<keyword evidence="2" id="KW-0808">Transferase</keyword>
<dbReference type="InterPro" id="IPR041588">
    <property type="entry name" value="Integrase_H2C2"/>
</dbReference>
<keyword evidence="11" id="KW-1185">Reference proteome</keyword>
<dbReference type="InterPro" id="IPR050951">
    <property type="entry name" value="Retrovirus_Pol_polyprotein"/>
</dbReference>
<evidence type="ECO:0000256" key="1">
    <source>
        <dbReference type="ARBA" id="ARBA00012493"/>
    </source>
</evidence>
<dbReference type="PANTHER" id="PTHR37984:SF5">
    <property type="entry name" value="PROTEIN NYNRIN-LIKE"/>
    <property type="match status" value="1"/>
</dbReference>
<feature type="domain" description="Integrase catalytic" evidence="9">
    <location>
        <begin position="460"/>
        <end position="619"/>
    </location>
</feature>
<sequence>MVEEPVINDHLHEDLVIPKEVEPILAPLFQEFSELFTTNPTPSTTISTQHVTHREHLRLVFERLRLHQLKIAPAKCQIATSKLDYLGHQIDGVVTRPLERHIEALQTFPAPRTKRQLQSLLGTLNWIREYLPRAAELTNPLTKLLKKGQRFAWTPECQAALDHIREAVSQPLQLHRPDFKRPFVLQTDGSQEGMGAVLYQEGEEGERRIISYASATLNDTERRYHINEIEVKSCVWAIKKYEIYLRDRPFRLRTDSKALEWLSKYQDSRAKLTRWALLLQEFQFTVEHVPGKDNQLPDYLSRHPNPESSAGEFDIERALPPPLNHIGIDVLSYEVVQYQLQSPGIQRDIRTWRQLQNNPRRTDEEEQFFTTHRVTDGALWKLEGQEPKLVVPRPIQEKVIQVHHDDADHPGAKETCRQIKRRFYFRRMHARIAGYIKKCLVCLQTKGRQVQPRAGMQAHTATAPFQKISIDILGPYPETRGKNKYVILVSDVFTKWVEAKAAPHVGAKEIVQFLDTEIIPRFGVPNVVISDNGPQFTADLYNNWGRRLNVNLLRVAIYHQRANPVERRVQEFKKLMRLHLLRKSQKRWDEQLPRILYVLRTRQNAATQQTPSSLLYGYEIPRRGEWNVPAFRDAAANRPLAPDRFEEADNAQQAYQKQYTAPRPIPVELHVGDLVMVRQFVKGRDQFAVVWRGPYPITRQVTQEVYEVQMEGTLPNIHIDDLRPAPRVGDDDPESSSDDDSSQDEDTPEPQSEPSSQERNEPPAVQPAPSDEMTNEGTQPPPAPSPKKPIPGSRRRARIIYRRNSQ</sequence>
<dbReference type="Gene3D" id="1.10.340.70">
    <property type="match status" value="1"/>
</dbReference>
<keyword evidence="5" id="KW-0255">Endonuclease</keyword>
<evidence type="ECO:0000256" key="4">
    <source>
        <dbReference type="ARBA" id="ARBA00022722"/>
    </source>
</evidence>